<protein>
    <submittedName>
        <fullName evidence="1">Uncharacterized protein</fullName>
    </submittedName>
</protein>
<proteinExistence type="predicted"/>
<name>A0AAD4JCQ6_PERFH</name>
<evidence type="ECO:0000313" key="1">
    <source>
        <dbReference type="EMBL" id="KAH6831352.1"/>
    </source>
</evidence>
<dbReference type="Proteomes" id="UP001190926">
    <property type="component" value="Unassembled WGS sequence"/>
</dbReference>
<reference evidence="1 2" key="1">
    <citation type="journal article" date="2021" name="Nat. Commun.">
        <title>Incipient diploidization of the medicinal plant Perilla within 10,000 years.</title>
        <authorList>
            <person name="Zhang Y."/>
            <person name="Shen Q."/>
            <person name="Leng L."/>
            <person name="Zhang D."/>
            <person name="Chen S."/>
            <person name="Shi Y."/>
            <person name="Ning Z."/>
            <person name="Chen S."/>
        </authorList>
    </citation>
    <scope>NUCLEOTIDE SEQUENCE [LARGE SCALE GENOMIC DNA]</scope>
    <source>
        <strain evidence="2">cv. PC099</strain>
    </source>
</reference>
<dbReference type="AlphaFoldDB" id="A0AAD4JCQ6"/>
<dbReference type="EMBL" id="SDAM02000091">
    <property type="protein sequence ID" value="KAH6831352.1"/>
    <property type="molecule type" value="Genomic_DNA"/>
</dbReference>
<evidence type="ECO:0000313" key="2">
    <source>
        <dbReference type="Proteomes" id="UP001190926"/>
    </source>
</evidence>
<comment type="caution">
    <text evidence="1">The sequence shown here is derived from an EMBL/GenBank/DDBJ whole genome shotgun (WGS) entry which is preliminary data.</text>
</comment>
<accession>A0AAD4JCQ6</accession>
<sequence>MSLTLPDHVVVNANDREMLSLVATGGAVHCVRANHDLNYVSAEIVTLDLETECFTMNHLSGGVFCDMERVWELDWDVGNWRLRTKSGVGVGRSQEAEMVCTQENGSIAFLKRY</sequence>
<keyword evidence="2" id="KW-1185">Reference proteome</keyword>
<gene>
    <name evidence="1" type="ORF">C2S53_011949</name>
</gene>
<organism evidence="1 2">
    <name type="scientific">Perilla frutescens var. hirtella</name>
    <name type="common">Perilla citriodora</name>
    <name type="synonym">Perilla setoyensis</name>
    <dbReference type="NCBI Taxonomy" id="608512"/>
    <lineage>
        <taxon>Eukaryota</taxon>
        <taxon>Viridiplantae</taxon>
        <taxon>Streptophyta</taxon>
        <taxon>Embryophyta</taxon>
        <taxon>Tracheophyta</taxon>
        <taxon>Spermatophyta</taxon>
        <taxon>Magnoliopsida</taxon>
        <taxon>eudicotyledons</taxon>
        <taxon>Gunneridae</taxon>
        <taxon>Pentapetalae</taxon>
        <taxon>asterids</taxon>
        <taxon>lamiids</taxon>
        <taxon>Lamiales</taxon>
        <taxon>Lamiaceae</taxon>
        <taxon>Nepetoideae</taxon>
        <taxon>Elsholtzieae</taxon>
        <taxon>Perilla</taxon>
    </lineage>
</organism>